<feature type="compositionally biased region" description="Basic and acidic residues" evidence="1">
    <location>
        <begin position="517"/>
        <end position="529"/>
    </location>
</feature>
<gene>
    <name evidence="3" type="ORF">IFM89_001082</name>
</gene>
<dbReference type="Pfam" id="PF14392">
    <property type="entry name" value="zf-CCHC_4"/>
    <property type="match status" value="2"/>
</dbReference>
<evidence type="ECO:0000256" key="1">
    <source>
        <dbReference type="SAM" id="MobiDB-lite"/>
    </source>
</evidence>
<feature type="region of interest" description="Disordered" evidence="1">
    <location>
        <begin position="679"/>
        <end position="757"/>
    </location>
</feature>
<keyword evidence="4" id="KW-1185">Reference proteome</keyword>
<sequence length="901" mass="100557">MLDVRFKYEKLDIFCYFCSVIGHDQYSCRIRAQHRYELSKLGGSPKDIKPFFSSQIKANKFVNGIAYLNSADYHYSGAPKNFGRGDATGRFGRKGCGGPTTCERHGPDQRNSVRERLDRETCSRLDPGLDREITRDPGAAKSPPGLDQDRVQNIGQVEEKGSPKNEWILSIIDQKVDGVLGAQLNRKDLGEGLITRSKENRVTCSPDLYSTGSKVNVSSLEKIQQDPAAVATLPYQSTGYQFQSKATRGRGFKTMVSRGPKKKKKVFHHDNIKGAGLTEAQEENTTERVSIGDKRKRYSKPVGSVIMADEGGNRWLRRNIRGVAKHSKRVKREADEMRRRGEGHLLIPTEANIISVSSGSEDSIGMEGGDNMATSSEPSSTDSDNLDNESDEDEGIEESEDWEEDIQIDDEHPDQEVINNEAQDMVDFEYESEVSEGQPVPLAMDDSTIVKLIKYERYHKKGPGETSMGSGNKEESSEQVHKDEVKLGEENSGGNDIEEDLNGSGSGSDIDDFSDQDADKEYIPTDSDYSKNEWDEDAMLNTPWVAKALEDKMRDHPYYRPNDIQKEMFYEYRVAVLTMLLGVLEEECLKYCSPYFSVEAFRATYENYLYTLDNIEDWPEIEGPNELVLPPEQTKQAGRPRKQRIIGEDEPHKTQRKCKKCGTLGHNALTCEARQKGIYGKKGKSKDKAPPQPPVHETLPPMQEAPAQEEGGGRSRRTRGATPSTPPMNSSHRATEPLTQTQEKKKEKGKAATVGKGNGKATQIAAVKGKGKTATLDVKCKGNSNELTESNGKGLGKKHRNYVKFENGALNMHSIWNNFFSSWNPNLEAFRTENHSIAAIVPQPNNTLTNLWLNIFYDAAYDRSYSKGAAGAFCKNSQGDIIGASFTGWFKANSALEAEYW</sequence>
<feature type="region of interest" description="Disordered" evidence="1">
    <location>
        <begin position="630"/>
        <end position="655"/>
    </location>
</feature>
<evidence type="ECO:0000313" key="3">
    <source>
        <dbReference type="EMBL" id="KAF9599586.1"/>
    </source>
</evidence>
<proteinExistence type="predicted"/>
<accession>A0A835HID6</accession>
<dbReference type="InterPro" id="IPR025836">
    <property type="entry name" value="Zn_knuckle_CX2CX4HX4C"/>
</dbReference>
<evidence type="ECO:0000259" key="2">
    <source>
        <dbReference type="Pfam" id="PF14392"/>
    </source>
</evidence>
<dbReference type="EMBL" id="JADFTS010000006">
    <property type="protein sequence ID" value="KAF9599586.1"/>
    <property type="molecule type" value="Genomic_DNA"/>
</dbReference>
<feature type="compositionally biased region" description="Basic and acidic residues" evidence="1">
    <location>
        <begin position="102"/>
        <end position="135"/>
    </location>
</feature>
<feature type="compositionally biased region" description="Acidic residues" evidence="1">
    <location>
        <begin position="424"/>
        <end position="434"/>
    </location>
</feature>
<reference evidence="3 4" key="1">
    <citation type="submission" date="2020-10" db="EMBL/GenBank/DDBJ databases">
        <title>The Coptis chinensis genome and diversification of protoberbering-type alkaloids.</title>
        <authorList>
            <person name="Wang B."/>
            <person name="Shu S."/>
            <person name="Song C."/>
            <person name="Liu Y."/>
        </authorList>
    </citation>
    <scope>NUCLEOTIDE SEQUENCE [LARGE SCALE GENOMIC DNA]</scope>
    <source>
        <strain evidence="3">HL-2020</strain>
        <tissue evidence="3">Leaf</tissue>
    </source>
</reference>
<protein>
    <recommendedName>
        <fullName evidence="2">Zinc knuckle CX2CX4HX4C domain-containing protein</fullName>
    </recommendedName>
</protein>
<dbReference type="OrthoDB" id="1254724at2759"/>
<organism evidence="3 4">
    <name type="scientific">Coptis chinensis</name>
    <dbReference type="NCBI Taxonomy" id="261450"/>
    <lineage>
        <taxon>Eukaryota</taxon>
        <taxon>Viridiplantae</taxon>
        <taxon>Streptophyta</taxon>
        <taxon>Embryophyta</taxon>
        <taxon>Tracheophyta</taxon>
        <taxon>Spermatophyta</taxon>
        <taxon>Magnoliopsida</taxon>
        <taxon>Ranunculales</taxon>
        <taxon>Ranunculaceae</taxon>
        <taxon>Coptidoideae</taxon>
        <taxon>Coptis</taxon>
    </lineage>
</organism>
<name>A0A835HID6_9MAGN</name>
<feature type="region of interest" description="Disordered" evidence="1">
    <location>
        <begin position="353"/>
        <end position="437"/>
    </location>
</feature>
<feature type="domain" description="Zinc knuckle CX2CX4HX4C" evidence="2">
    <location>
        <begin position="655"/>
        <end position="672"/>
    </location>
</feature>
<feature type="region of interest" description="Disordered" evidence="1">
    <location>
        <begin position="95"/>
        <end position="150"/>
    </location>
</feature>
<feature type="compositionally biased region" description="Basic and acidic residues" evidence="1">
    <location>
        <begin position="472"/>
        <end position="489"/>
    </location>
</feature>
<dbReference type="Proteomes" id="UP000631114">
    <property type="component" value="Unassembled WGS sequence"/>
</dbReference>
<evidence type="ECO:0000313" key="4">
    <source>
        <dbReference type="Proteomes" id="UP000631114"/>
    </source>
</evidence>
<dbReference type="AlphaFoldDB" id="A0A835HID6"/>
<feature type="region of interest" description="Disordered" evidence="1">
    <location>
        <begin position="460"/>
        <end position="529"/>
    </location>
</feature>
<comment type="caution">
    <text evidence="3">The sequence shown here is derived from an EMBL/GenBank/DDBJ whole genome shotgun (WGS) entry which is preliminary data.</text>
</comment>
<feature type="domain" description="Zinc knuckle CX2CX4HX4C" evidence="2">
    <location>
        <begin position="4"/>
        <end position="29"/>
    </location>
</feature>
<feature type="compositionally biased region" description="Acidic residues" evidence="1">
    <location>
        <begin position="384"/>
        <end position="413"/>
    </location>
</feature>